<dbReference type="Gene3D" id="1.10.10.60">
    <property type="entry name" value="Homeodomain-like"/>
    <property type="match status" value="1"/>
</dbReference>
<dbReference type="GO" id="GO:0035267">
    <property type="term" value="C:NuA4 histone acetyltransferase complex"/>
    <property type="evidence" value="ECO:0007669"/>
    <property type="project" value="InterPro"/>
</dbReference>
<evidence type="ECO:0000256" key="5">
    <source>
        <dbReference type="ARBA" id="ARBA00023242"/>
    </source>
</evidence>
<dbReference type="EMBL" id="LR865389">
    <property type="protein sequence ID" value="CAD2095503.1"/>
    <property type="molecule type" value="Genomic_DNA"/>
</dbReference>
<evidence type="ECO:0000256" key="3">
    <source>
        <dbReference type="ARBA" id="ARBA00023015"/>
    </source>
</evidence>
<evidence type="ECO:0000256" key="2">
    <source>
        <dbReference type="ARBA" id="ARBA00022853"/>
    </source>
</evidence>
<comment type="subcellular location">
    <subcellularLocation>
        <location evidence="1">Nucleus</location>
    </subcellularLocation>
</comment>
<keyword evidence="4" id="KW-0804">Transcription</keyword>
<dbReference type="GO" id="GO:0006281">
    <property type="term" value="P:DNA repair"/>
    <property type="evidence" value="ECO:0007669"/>
    <property type="project" value="InterPro"/>
</dbReference>
<dbReference type="AlphaFoldDB" id="A0A6V7SCN3"/>
<feature type="domain" description="DAMP1 SANT/Myb-like" evidence="7">
    <location>
        <begin position="99"/>
        <end position="177"/>
    </location>
</feature>
<evidence type="ECO:0000256" key="4">
    <source>
        <dbReference type="ARBA" id="ARBA00023163"/>
    </source>
</evidence>
<reference evidence="8 9" key="1">
    <citation type="submission" date="2020-08" db="EMBL/GenBank/DDBJ databases">
        <authorList>
            <person name="Ramaprasad A."/>
        </authorList>
    </citation>
    <scope>NUCLEOTIDE SEQUENCE [LARGE SCALE GENOMIC DNA]</scope>
</reference>
<dbReference type="GO" id="GO:0000122">
    <property type="term" value="P:negative regulation of transcription by RNA polymerase II"/>
    <property type="evidence" value="ECO:0007669"/>
    <property type="project" value="TreeGrafter"/>
</dbReference>
<dbReference type="Proteomes" id="UP000515550">
    <property type="component" value="Chromosome PVBDA_11"/>
</dbReference>
<dbReference type="Pfam" id="PF16282">
    <property type="entry name" value="SANT_DAMP1_like"/>
    <property type="match status" value="1"/>
</dbReference>
<dbReference type="GO" id="GO:0003714">
    <property type="term" value="F:transcription corepressor activity"/>
    <property type="evidence" value="ECO:0007669"/>
    <property type="project" value="TreeGrafter"/>
</dbReference>
<dbReference type="InterPro" id="IPR027109">
    <property type="entry name" value="Swc4/Dmap1"/>
</dbReference>
<keyword evidence="6" id="KW-0175">Coiled coil</keyword>
<feature type="coiled-coil region" evidence="6">
    <location>
        <begin position="350"/>
        <end position="384"/>
    </location>
</feature>
<keyword evidence="5" id="KW-0539">Nucleus</keyword>
<evidence type="ECO:0000313" key="8">
    <source>
        <dbReference type="EMBL" id="CAD2095503.1"/>
    </source>
</evidence>
<evidence type="ECO:0000256" key="6">
    <source>
        <dbReference type="SAM" id="Coils"/>
    </source>
</evidence>
<protein>
    <recommendedName>
        <fullName evidence="7">dAMP1 SANT/Myb-like domain-containing protein</fullName>
    </recommendedName>
</protein>
<accession>A0A6V7SCN3</accession>
<dbReference type="VEuPathDB" id="PlasmoDB:PVBDA_1102780"/>
<evidence type="ECO:0000259" key="7">
    <source>
        <dbReference type="Pfam" id="PF16282"/>
    </source>
</evidence>
<keyword evidence="2" id="KW-0156">Chromatin regulator</keyword>
<dbReference type="PANTHER" id="PTHR12855:SF10">
    <property type="entry name" value="DNA METHYLTRANSFERASE 1-ASSOCIATED PROTEIN 1"/>
    <property type="match status" value="1"/>
</dbReference>
<dbReference type="PANTHER" id="PTHR12855">
    <property type="entry name" value="DNA METHYLTRANSFERASE 1-ASSOCIATED PROTEIN 1 FAMILY MEMBER"/>
    <property type="match status" value="1"/>
</dbReference>
<sequence>MSHIYDMLGINIEKIKDKKKEKDKKSKKELNFLKENDNLFSLPTSSKTINLNNKNSSIWRLVKFKNKCRNDDLILKKWKKMGYKNDKIQFNENSIEDDYTFEKFNKKLNIVKYDDEFYNKQIKNMNLKWTKEETDYLFNLCEKYECHFIIIYDVYDTKYSRTIEELKDRFYSVSKKVVEDAYDQKIKLEESKKIKNNTDLIKLKEGKAKHPLVKFTYNMEADIERKNIIHKTYTISKKDVMLEEITMESIKKFESKIKHELKKVSDMKKLKKKFELTNDEIIPINKFPEDEKDEKNIYSAKYFFQKLKIDISYFDKLDIYLKENDIEKPTIYTENICFLYGVLRTDVAILLNLRKKIEKLKQEREYWRNELMKLEEEYLKKKNKS</sequence>
<dbReference type="GO" id="GO:0006338">
    <property type="term" value="P:chromatin remodeling"/>
    <property type="evidence" value="ECO:0007669"/>
    <property type="project" value="InterPro"/>
</dbReference>
<dbReference type="GO" id="GO:0000812">
    <property type="term" value="C:Swr1 complex"/>
    <property type="evidence" value="ECO:0007669"/>
    <property type="project" value="TreeGrafter"/>
</dbReference>
<name>A0A6V7SCN3_PLAVN</name>
<organism evidence="8 9">
    <name type="scientific">Plasmodium vinckei brucechwatti</name>
    <dbReference type="NCBI Taxonomy" id="119398"/>
    <lineage>
        <taxon>Eukaryota</taxon>
        <taxon>Sar</taxon>
        <taxon>Alveolata</taxon>
        <taxon>Apicomplexa</taxon>
        <taxon>Aconoidasida</taxon>
        <taxon>Haemosporida</taxon>
        <taxon>Plasmodiidae</taxon>
        <taxon>Plasmodium</taxon>
        <taxon>Plasmodium (Vinckeia)</taxon>
    </lineage>
</organism>
<evidence type="ECO:0000313" key="9">
    <source>
        <dbReference type="Proteomes" id="UP000515550"/>
    </source>
</evidence>
<dbReference type="InterPro" id="IPR032563">
    <property type="entry name" value="DAMP1_SANT-like"/>
</dbReference>
<gene>
    <name evidence="8" type="ORF">PVBDA_1102780</name>
</gene>
<evidence type="ECO:0000256" key="1">
    <source>
        <dbReference type="ARBA" id="ARBA00004123"/>
    </source>
</evidence>
<proteinExistence type="predicted"/>
<keyword evidence="3" id="KW-0805">Transcription regulation</keyword>